<evidence type="ECO:0000313" key="3">
    <source>
        <dbReference type="Proteomes" id="UP000284434"/>
    </source>
</evidence>
<dbReference type="Gene3D" id="1.10.10.10">
    <property type="entry name" value="Winged helix-like DNA-binding domain superfamily/Winged helix DNA-binding domain"/>
    <property type="match status" value="1"/>
</dbReference>
<dbReference type="RefSeq" id="WP_118102958.1">
    <property type="nucleotide sequence ID" value="NZ_JADMYR010000004.1"/>
</dbReference>
<dbReference type="GO" id="GO:0006355">
    <property type="term" value="P:regulation of DNA-templated transcription"/>
    <property type="evidence" value="ECO:0007669"/>
    <property type="project" value="InterPro"/>
</dbReference>
<dbReference type="AlphaFoldDB" id="A0A413IFW8"/>
<reference evidence="2 3" key="1">
    <citation type="submission" date="2018-08" db="EMBL/GenBank/DDBJ databases">
        <title>A genome reference for cultivated species of the human gut microbiota.</title>
        <authorList>
            <person name="Zou Y."/>
            <person name="Xue W."/>
            <person name="Luo G."/>
        </authorList>
    </citation>
    <scope>NUCLEOTIDE SEQUENCE [LARGE SCALE GENOMIC DNA]</scope>
    <source>
        <strain evidence="2 3">OF03-11</strain>
    </source>
</reference>
<accession>A0A413IFW8</accession>
<gene>
    <name evidence="2" type="ORF">DXA53_03105</name>
</gene>
<dbReference type="InterPro" id="IPR016032">
    <property type="entry name" value="Sig_transdc_resp-reg_C-effctor"/>
</dbReference>
<dbReference type="EMBL" id="QSCO01000003">
    <property type="protein sequence ID" value="RGY09282.1"/>
    <property type="molecule type" value="Genomic_DNA"/>
</dbReference>
<organism evidence="2 3">
    <name type="scientific">Odoribacter splanchnicus</name>
    <dbReference type="NCBI Taxonomy" id="28118"/>
    <lineage>
        <taxon>Bacteria</taxon>
        <taxon>Pseudomonadati</taxon>
        <taxon>Bacteroidota</taxon>
        <taxon>Bacteroidia</taxon>
        <taxon>Bacteroidales</taxon>
        <taxon>Odoribacteraceae</taxon>
        <taxon>Odoribacter</taxon>
    </lineage>
</organism>
<dbReference type="SUPFAM" id="SSF46894">
    <property type="entry name" value="C-terminal effector domain of the bipartite response regulators"/>
    <property type="match status" value="1"/>
</dbReference>
<sequence length="188" mass="20732">METNVQHFGQSANIPAGIFSGTELFAHNGDMYAIYNGTSILFQDLPSMEKRNFVEMYMQDKEAQEFIRKQFGITGFESGFKQWLFCKFGSLDGDPDSINGQITPDIYNSACQRTDCSGRGKICGSNIALKGHDIETLRELKSGKTAKEIADSLCISEPAVKSRIEKLKDKFNVANAVALIGIVTELGI</sequence>
<dbReference type="InterPro" id="IPR036388">
    <property type="entry name" value="WH-like_DNA-bd_sf"/>
</dbReference>
<comment type="caution">
    <text evidence="2">The sequence shown here is derived from an EMBL/GenBank/DDBJ whole genome shotgun (WGS) entry which is preliminary data.</text>
</comment>
<evidence type="ECO:0000259" key="1">
    <source>
        <dbReference type="SMART" id="SM00421"/>
    </source>
</evidence>
<proteinExistence type="predicted"/>
<dbReference type="CDD" id="cd06170">
    <property type="entry name" value="LuxR_C_like"/>
    <property type="match status" value="1"/>
</dbReference>
<dbReference type="GO" id="GO:0003677">
    <property type="term" value="F:DNA binding"/>
    <property type="evidence" value="ECO:0007669"/>
    <property type="project" value="InterPro"/>
</dbReference>
<dbReference type="Proteomes" id="UP000284434">
    <property type="component" value="Unassembled WGS sequence"/>
</dbReference>
<dbReference type="SMART" id="SM00421">
    <property type="entry name" value="HTH_LUXR"/>
    <property type="match status" value="1"/>
</dbReference>
<dbReference type="Pfam" id="PF00196">
    <property type="entry name" value="GerE"/>
    <property type="match status" value="1"/>
</dbReference>
<name>A0A413IFW8_9BACT</name>
<dbReference type="InterPro" id="IPR000792">
    <property type="entry name" value="Tscrpt_reg_LuxR_C"/>
</dbReference>
<evidence type="ECO:0000313" key="2">
    <source>
        <dbReference type="EMBL" id="RGY09282.1"/>
    </source>
</evidence>
<protein>
    <submittedName>
        <fullName evidence="2">Helix-turn-helix transcriptional regulator</fullName>
    </submittedName>
</protein>
<feature type="domain" description="HTH luxR-type" evidence="1">
    <location>
        <begin position="126"/>
        <end position="183"/>
    </location>
</feature>